<dbReference type="eggNOG" id="COG1040">
    <property type="taxonomic scope" value="Bacteria"/>
</dbReference>
<evidence type="ECO:0000259" key="2">
    <source>
        <dbReference type="Pfam" id="PF00156"/>
    </source>
</evidence>
<organism evidence="3">
    <name type="scientific">Nitratidesulfovibrio vulgaris (strain DSM 19637 / Miyazaki F)</name>
    <name type="common">Desulfovibrio vulgaris</name>
    <dbReference type="NCBI Taxonomy" id="883"/>
    <lineage>
        <taxon>Bacteria</taxon>
        <taxon>Pseudomonadati</taxon>
        <taxon>Thermodesulfobacteriota</taxon>
        <taxon>Desulfovibrionia</taxon>
        <taxon>Desulfovibrionales</taxon>
        <taxon>Desulfovibrionaceae</taxon>
        <taxon>Nitratidesulfovibrio</taxon>
    </lineage>
</organism>
<feature type="domain" description="Phosphoribosyltransferase" evidence="2">
    <location>
        <begin position="217"/>
        <end position="265"/>
    </location>
</feature>
<dbReference type="Gene3D" id="3.40.50.2020">
    <property type="match status" value="1"/>
</dbReference>
<evidence type="ECO:0000256" key="1">
    <source>
        <dbReference type="ARBA" id="ARBA00008007"/>
    </source>
</evidence>
<dbReference type="PANTHER" id="PTHR47505">
    <property type="entry name" value="DNA UTILIZATION PROTEIN YHGH"/>
    <property type="match status" value="1"/>
</dbReference>
<sequence>MHSLRARLAAWARACGLAEVRCAACGRPCEGHAATPCAAPCGGQSTASSASAASPSHAPPLCPACTVALAPRRGGICPRCGAPHALSTLPDSPCGHCLTSPPPWAAFRMHGLYEGTLRHLVLRAKFAEDHAAARVLGGLLATACHGLPRPDGVVPVPLHPERLRRRGCNQCLELARLPAAALGAPLRPGWLARVVPTRPQTGLSRRERRRNLRGAFAAHPDVRGRRILLVDDICTTGTTLARAVDCLLRAGAVAVDCAVAARTPAHPAHAARRG</sequence>
<dbReference type="CDD" id="cd06223">
    <property type="entry name" value="PRTases_typeI"/>
    <property type="match status" value="1"/>
</dbReference>
<dbReference type="Pfam" id="PF00156">
    <property type="entry name" value="Pribosyltran"/>
    <property type="match status" value="1"/>
</dbReference>
<dbReference type="HOGENOM" id="CLU_054549_0_2_7"/>
<protein>
    <submittedName>
        <fullName evidence="3">Phosphoribosyltransferase</fullName>
    </submittedName>
</protein>
<dbReference type="GO" id="GO:0016757">
    <property type="term" value="F:glycosyltransferase activity"/>
    <property type="evidence" value="ECO:0007669"/>
    <property type="project" value="UniProtKB-KW"/>
</dbReference>
<dbReference type="STRING" id="883.DvMF_2857"/>
<dbReference type="EMBL" id="CP001197">
    <property type="protein sequence ID" value="ACL09794.1"/>
    <property type="molecule type" value="Genomic_DNA"/>
</dbReference>
<gene>
    <name evidence="3" type="ordered locus">DvMF_2857</name>
</gene>
<dbReference type="AlphaFoldDB" id="B8DRF7"/>
<dbReference type="PANTHER" id="PTHR47505:SF1">
    <property type="entry name" value="DNA UTILIZATION PROTEIN YHGH"/>
    <property type="match status" value="1"/>
</dbReference>
<dbReference type="InterPro" id="IPR051910">
    <property type="entry name" value="ComF/GntX_DNA_util-trans"/>
</dbReference>
<comment type="similarity">
    <text evidence="1">Belongs to the ComF/GntX family.</text>
</comment>
<dbReference type="KEGG" id="dvm:DvMF_2857"/>
<keyword evidence="3" id="KW-0328">Glycosyltransferase</keyword>
<dbReference type="SUPFAM" id="SSF53271">
    <property type="entry name" value="PRTase-like"/>
    <property type="match status" value="1"/>
</dbReference>
<dbReference type="InterPro" id="IPR000836">
    <property type="entry name" value="PRTase_dom"/>
</dbReference>
<keyword evidence="3" id="KW-0808">Transferase</keyword>
<accession>B8DRF7</accession>
<dbReference type="InterPro" id="IPR029057">
    <property type="entry name" value="PRTase-like"/>
</dbReference>
<name>B8DRF7_NITV9</name>
<proteinExistence type="inferred from homology"/>
<reference evidence="3" key="1">
    <citation type="submission" date="2008-10" db="EMBL/GenBank/DDBJ databases">
        <title>Complete sequence of Desulfovibrio vulgaris str. 'Miyazaki F'.</title>
        <authorList>
            <person name="Lucas S."/>
            <person name="Copeland A."/>
            <person name="Lapidus A."/>
            <person name="Glavina del Rio T."/>
            <person name="Dalin E."/>
            <person name="Tice H."/>
            <person name="Bruce D."/>
            <person name="Goodwin L."/>
            <person name="Pitluck S."/>
            <person name="Sims D."/>
            <person name="Brettin T."/>
            <person name="Detter J.C."/>
            <person name="Han C."/>
            <person name="Larimer F."/>
            <person name="Land M."/>
            <person name="Hauser L."/>
            <person name="Kyrpides N."/>
            <person name="Mikhailova N."/>
            <person name="Hazen T.C."/>
            <person name="Richardson P."/>
        </authorList>
    </citation>
    <scope>NUCLEOTIDE SEQUENCE</scope>
    <source>
        <strain evidence="3">Miyazaki F</strain>
    </source>
</reference>
<evidence type="ECO:0000313" key="3">
    <source>
        <dbReference type="EMBL" id="ACL09794.1"/>
    </source>
</evidence>